<dbReference type="EMBL" id="HBUE01000760">
    <property type="protein sequence ID" value="CAG6443679.1"/>
    <property type="molecule type" value="Transcribed_RNA"/>
</dbReference>
<sequence length="160" mass="18243">MFAKQLTNFFKGSRTIALARELLMRLKISNDDERSIIRGRDGFETDSERWTWIQNAFRSCQKIHPRTYVQRNLTVISSDCRSGSSRVQVPQQLFHGDKNKKEVLNEPGRVSRMGGRRRLNASRFGDSGPAAGLQRVDQKADRGKFMKSILEGQSGVDRVV</sequence>
<accession>A0A8D7ZSN8</accession>
<organism evidence="1">
    <name type="scientific">Culex pipiens</name>
    <name type="common">House mosquito</name>
    <dbReference type="NCBI Taxonomy" id="7175"/>
    <lineage>
        <taxon>Eukaryota</taxon>
        <taxon>Metazoa</taxon>
        <taxon>Ecdysozoa</taxon>
        <taxon>Arthropoda</taxon>
        <taxon>Hexapoda</taxon>
        <taxon>Insecta</taxon>
        <taxon>Pterygota</taxon>
        <taxon>Neoptera</taxon>
        <taxon>Endopterygota</taxon>
        <taxon>Diptera</taxon>
        <taxon>Nematocera</taxon>
        <taxon>Culicoidea</taxon>
        <taxon>Culicidae</taxon>
        <taxon>Culicinae</taxon>
        <taxon>Culicini</taxon>
        <taxon>Culex</taxon>
        <taxon>Culex</taxon>
    </lineage>
</organism>
<evidence type="ECO:0000313" key="1">
    <source>
        <dbReference type="EMBL" id="CAG6443679.1"/>
    </source>
</evidence>
<proteinExistence type="predicted"/>
<protein>
    <submittedName>
        <fullName evidence="1">(northern house mosquito) hypothetical protein</fullName>
    </submittedName>
</protein>
<dbReference type="AlphaFoldDB" id="A0A8D7ZSN8"/>
<dbReference type="EMBL" id="HBUE01000762">
    <property type="protein sequence ID" value="CAG6443681.1"/>
    <property type="molecule type" value="Transcribed_RNA"/>
</dbReference>
<reference evidence="1" key="1">
    <citation type="submission" date="2021-05" db="EMBL/GenBank/DDBJ databases">
        <authorList>
            <person name="Alioto T."/>
            <person name="Alioto T."/>
            <person name="Gomez Garrido J."/>
        </authorList>
    </citation>
    <scope>NUCLEOTIDE SEQUENCE</scope>
</reference>
<name>A0A8D7ZSN8_CULPI</name>